<dbReference type="Proteomes" id="UP001162156">
    <property type="component" value="Unassembled WGS sequence"/>
</dbReference>
<comment type="caution">
    <text evidence="2">The sequence shown here is derived from an EMBL/GenBank/DDBJ whole genome shotgun (WGS) entry which is preliminary data.</text>
</comment>
<reference evidence="2" key="1">
    <citation type="journal article" date="2023" name="Insect Mol. Biol.">
        <title>Genome sequencing provides insights into the evolution of gene families encoding plant cell wall-degrading enzymes in longhorned beetles.</title>
        <authorList>
            <person name="Shin N.R."/>
            <person name="Okamura Y."/>
            <person name="Kirsch R."/>
            <person name="Pauchet Y."/>
        </authorList>
    </citation>
    <scope>NUCLEOTIDE SEQUENCE</scope>
    <source>
        <strain evidence="2">RBIC_L_NR</strain>
    </source>
</reference>
<proteinExistence type="predicted"/>
<name>A0AAV8XC60_9CUCU</name>
<organism evidence="2 3">
    <name type="scientific">Rhamnusium bicolor</name>
    <dbReference type="NCBI Taxonomy" id="1586634"/>
    <lineage>
        <taxon>Eukaryota</taxon>
        <taxon>Metazoa</taxon>
        <taxon>Ecdysozoa</taxon>
        <taxon>Arthropoda</taxon>
        <taxon>Hexapoda</taxon>
        <taxon>Insecta</taxon>
        <taxon>Pterygota</taxon>
        <taxon>Neoptera</taxon>
        <taxon>Endopterygota</taxon>
        <taxon>Coleoptera</taxon>
        <taxon>Polyphaga</taxon>
        <taxon>Cucujiformia</taxon>
        <taxon>Chrysomeloidea</taxon>
        <taxon>Cerambycidae</taxon>
        <taxon>Lepturinae</taxon>
        <taxon>Rhagiini</taxon>
        <taxon>Rhamnusium</taxon>
    </lineage>
</organism>
<evidence type="ECO:0000313" key="2">
    <source>
        <dbReference type="EMBL" id="KAJ8936615.1"/>
    </source>
</evidence>
<sequence length="62" mass="7061">MTFPYRIIVPYPTVKLYGIIQITAIGAVNLILLPMHKVKCAGVLIYVIAVIKYIEHEPRTYT</sequence>
<gene>
    <name evidence="2" type="ORF">NQ314_012230</name>
</gene>
<dbReference type="EMBL" id="JANEYF010003404">
    <property type="protein sequence ID" value="KAJ8936615.1"/>
    <property type="molecule type" value="Genomic_DNA"/>
</dbReference>
<keyword evidence="1" id="KW-1133">Transmembrane helix</keyword>
<evidence type="ECO:0000256" key="1">
    <source>
        <dbReference type="SAM" id="Phobius"/>
    </source>
</evidence>
<keyword evidence="1" id="KW-0472">Membrane</keyword>
<protein>
    <submittedName>
        <fullName evidence="2">Uncharacterized protein</fullName>
    </submittedName>
</protein>
<keyword evidence="3" id="KW-1185">Reference proteome</keyword>
<dbReference type="AlphaFoldDB" id="A0AAV8XC60"/>
<keyword evidence="1" id="KW-0812">Transmembrane</keyword>
<accession>A0AAV8XC60</accession>
<evidence type="ECO:0000313" key="3">
    <source>
        <dbReference type="Proteomes" id="UP001162156"/>
    </source>
</evidence>
<feature type="transmembrane region" description="Helical" evidence="1">
    <location>
        <begin position="16"/>
        <end position="35"/>
    </location>
</feature>